<feature type="domain" description="Secretion system C-terminal sorting" evidence="2">
    <location>
        <begin position="2"/>
        <end position="44"/>
    </location>
</feature>
<dbReference type="NCBIfam" id="TIGR04183">
    <property type="entry name" value="Por_Secre_tail"/>
    <property type="match status" value="1"/>
</dbReference>
<gene>
    <name evidence="3" type="ORF">JCM19314_3076</name>
</gene>
<dbReference type="Pfam" id="PF18962">
    <property type="entry name" value="Por_Secre_tail"/>
    <property type="match status" value="1"/>
</dbReference>
<evidence type="ECO:0000256" key="1">
    <source>
        <dbReference type="ARBA" id="ARBA00022729"/>
    </source>
</evidence>
<evidence type="ECO:0000313" key="4">
    <source>
        <dbReference type="Proteomes" id="UP000029226"/>
    </source>
</evidence>
<name>A0A090Q7U2_NONUL</name>
<dbReference type="Proteomes" id="UP000029226">
    <property type="component" value="Unassembled WGS sequence"/>
</dbReference>
<evidence type="ECO:0000259" key="2">
    <source>
        <dbReference type="Pfam" id="PF18962"/>
    </source>
</evidence>
<reference evidence="3 4" key="1">
    <citation type="journal article" date="2014" name="Genome Announc.">
        <title>Draft Genome Sequences of Marine Flavobacterium Nonlabens Strains NR17, NR24, NR27, NR32, NR33, and Ara13.</title>
        <authorList>
            <person name="Nakanishi M."/>
            <person name="Meirelles P."/>
            <person name="Suzuki R."/>
            <person name="Takatani N."/>
            <person name="Mino S."/>
            <person name="Suda W."/>
            <person name="Oshima K."/>
            <person name="Hattori M."/>
            <person name="Ohkuma M."/>
            <person name="Hosokawa M."/>
            <person name="Miyashita K."/>
            <person name="Thompson F.L."/>
            <person name="Niwa A."/>
            <person name="Sawabe T."/>
            <person name="Sawabe T."/>
        </authorList>
    </citation>
    <scope>NUCLEOTIDE SEQUENCE [LARGE SCALE GENOMIC DNA]</scope>
    <source>
        <strain evidence="4">JCM19314</strain>
    </source>
</reference>
<evidence type="ECO:0000313" key="3">
    <source>
        <dbReference type="EMBL" id="GAK99045.1"/>
    </source>
</evidence>
<sequence length="46" mass="5258">MAGRFITSQEIVAARTQIDLSHWSSGMYLIKVTIDHQTIVKQIIKE</sequence>
<comment type="caution">
    <text evidence="3">The sequence shown here is derived from an EMBL/GenBank/DDBJ whole genome shotgun (WGS) entry which is preliminary data.</text>
</comment>
<accession>A0A090Q7U2</accession>
<organism evidence="3 4">
    <name type="scientific">Nonlabens ulvanivorans</name>
    <name type="common">Persicivirga ulvanivorans</name>
    <dbReference type="NCBI Taxonomy" id="906888"/>
    <lineage>
        <taxon>Bacteria</taxon>
        <taxon>Pseudomonadati</taxon>
        <taxon>Bacteroidota</taxon>
        <taxon>Flavobacteriia</taxon>
        <taxon>Flavobacteriales</taxon>
        <taxon>Flavobacteriaceae</taxon>
        <taxon>Nonlabens</taxon>
    </lineage>
</organism>
<dbReference type="AlphaFoldDB" id="A0A090Q7U2"/>
<dbReference type="InterPro" id="IPR026444">
    <property type="entry name" value="Secre_tail"/>
</dbReference>
<keyword evidence="1" id="KW-0732">Signal</keyword>
<dbReference type="EMBL" id="BBMM01000001">
    <property type="protein sequence ID" value="GAK99045.1"/>
    <property type="molecule type" value="Genomic_DNA"/>
</dbReference>
<proteinExistence type="predicted"/>
<protein>
    <recommendedName>
        <fullName evidence="2">Secretion system C-terminal sorting domain-containing protein</fullName>
    </recommendedName>
</protein>